<sequence length="404" mass="44424">MLAMQASARSEERQPGDSWKAPQATIQHYAARRPGTLVREELVPDYELPPVLTSQDGSQTAWPSRRAELMRLFREHVYGQAIPKPASLKTDSIRQTKLQSVPGGVCHEQRVMVEMPGGQFSFNYLLYAVESEQRPVFVMINNRDPALAAPDGENFSSFIPVKQILDAGFALAVFQHSDIAPDNGEHFREGVLSVVLPSGPRQPNSPGAITAWSWGASRVLDTLANHPLIDASRAAIIGHSRGGKTALWTGAQDPRFSLVISNNSGSQGAALTRRQFGERIDNITGSFDYWFCPNLQKYAGHESELPIDQHQLIALSAPRHVYVASADEDLWADPRGEWLGLANAHPAFKVLGVESVAPDMPMPGLDEPQTVGATSYHARTGGHNLTEWDWGQYLSTASQLWNED</sequence>
<protein>
    <submittedName>
        <fullName evidence="6">Acetylxylan esterase</fullName>
    </submittedName>
</protein>
<dbReference type="SUPFAM" id="SSF53474">
    <property type="entry name" value="alpha/beta-Hydrolases"/>
    <property type="match status" value="1"/>
</dbReference>
<keyword evidence="7" id="KW-1185">Reference proteome</keyword>
<name>A0A9X2FB13_9BACT</name>
<evidence type="ECO:0000313" key="7">
    <source>
        <dbReference type="Proteomes" id="UP001155241"/>
    </source>
</evidence>
<evidence type="ECO:0000256" key="2">
    <source>
        <dbReference type="ARBA" id="ARBA00022729"/>
    </source>
</evidence>
<comment type="caution">
    <text evidence="6">The sequence shown here is derived from an EMBL/GenBank/DDBJ whole genome shotgun (WGS) entry which is preliminary data.</text>
</comment>
<organism evidence="6 7">
    <name type="scientific">Aeoliella straminimaris</name>
    <dbReference type="NCBI Taxonomy" id="2954799"/>
    <lineage>
        <taxon>Bacteria</taxon>
        <taxon>Pseudomonadati</taxon>
        <taxon>Planctomycetota</taxon>
        <taxon>Planctomycetia</taxon>
        <taxon>Pirellulales</taxon>
        <taxon>Lacipirellulaceae</taxon>
        <taxon>Aeoliella</taxon>
    </lineage>
</organism>
<evidence type="ECO:0000313" key="6">
    <source>
        <dbReference type="EMBL" id="MCO6044903.1"/>
    </source>
</evidence>
<dbReference type="Gene3D" id="3.40.50.1820">
    <property type="entry name" value="alpha/beta hydrolase"/>
    <property type="match status" value="1"/>
</dbReference>
<evidence type="ECO:0000256" key="4">
    <source>
        <dbReference type="SAM" id="MobiDB-lite"/>
    </source>
</evidence>
<dbReference type="EMBL" id="JAMXLR010000043">
    <property type="protein sequence ID" value="MCO6044903.1"/>
    <property type="molecule type" value="Genomic_DNA"/>
</dbReference>
<proteinExistence type="predicted"/>
<keyword evidence="1" id="KW-0719">Serine esterase</keyword>
<feature type="region of interest" description="Disordered" evidence="4">
    <location>
        <begin position="1"/>
        <end position="22"/>
    </location>
</feature>
<feature type="domain" description="4-O-methyl-glucuronoyl methylesterase-like" evidence="5">
    <location>
        <begin position="163"/>
        <end position="352"/>
    </location>
</feature>
<dbReference type="GO" id="GO:0052689">
    <property type="term" value="F:carboxylic ester hydrolase activity"/>
    <property type="evidence" value="ECO:0007669"/>
    <property type="project" value="UniProtKB-KW"/>
</dbReference>
<dbReference type="Pfam" id="PF22244">
    <property type="entry name" value="GCE_fung"/>
    <property type="match status" value="1"/>
</dbReference>
<evidence type="ECO:0000256" key="3">
    <source>
        <dbReference type="ARBA" id="ARBA00022801"/>
    </source>
</evidence>
<dbReference type="RefSeq" id="WP_252853015.1">
    <property type="nucleotide sequence ID" value="NZ_JAMXLR010000043.1"/>
</dbReference>
<reference evidence="6" key="1">
    <citation type="submission" date="2022-06" db="EMBL/GenBank/DDBJ databases">
        <title>Aeoliella straminimaris, a novel planctomycete from sediments.</title>
        <authorList>
            <person name="Vitorino I.R."/>
            <person name="Lage O.M."/>
        </authorList>
    </citation>
    <scope>NUCLEOTIDE SEQUENCE</scope>
    <source>
        <strain evidence="6">ICT_H6.2</strain>
    </source>
</reference>
<keyword evidence="3" id="KW-0378">Hydrolase</keyword>
<dbReference type="AlphaFoldDB" id="A0A9X2FB13"/>
<dbReference type="Proteomes" id="UP001155241">
    <property type="component" value="Unassembled WGS sequence"/>
</dbReference>
<evidence type="ECO:0000259" key="5">
    <source>
        <dbReference type="Pfam" id="PF22244"/>
    </source>
</evidence>
<gene>
    <name evidence="6" type="ORF">NG895_13415</name>
</gene>
<dbReference type="InterPro" id="IPR054579">
    <property type="entry name" value="GCE-like_dom"/>
</dbReference>
<dbReference type="InterPro" id="IPR029058">
    <property type="entry name" value="AB_hydrolase_fold"/>
</dbReference>
<evidence type="ECO:0000256" key="1">
    <source>
        <dbReference type="ARBA" id="ARBA00022487"/>
    </source>
</evidence>
<keyword evidence="2" id="KW-0732">Signal</keyword>
<accession>A0A9X2FB13</accession>